<dbReference type="InterPro" id="IPR036188">
    <property type="entry name" value="FAD/NAD-bd_sf"/>
</dbReference>
<dbReference type="FunFam" id="1.10.10.1100:FF:000002">
    <property type="entry name" value="Nitrite reductase large subunit"/>
    <property type="match status" value="1"/>
</dbReference>
<keyword evidence="11" id="KW-0274">FAD</keyword>
<dbReference type="InterPro" id="IPR036136">
    <property type="entry name" value="Nit/Sulf_reduc_fer-like_dom_sf"/>
</dbReference>
<dbReference type="InParanoid" id="A0A0D0E533"/>
<keyword evidence="15" id="KW-0534">Nitrate assimilation</keyword>
<evidence type="ECO:0000256" key="5">
    <source>
        <dbReference type="ARBA" id="ARBA00010429"/>
    </source>
</evidence>
<feature type="compositionally biased region" description="Gly residues" evidence="21">
    <location>
        <begin position="1163"/>
        <end position="1174"/>
    </location>
</feature>
<proteinExistence type="inferred from homology"/>
<evidence type="ECO:0000256" key="7">
    <source>
        <dbReference type="ARBA" id="ARBA00022617"/>
    </source>
</evidence>
<dbReference type="GO" id="GO:0015980">
    <property type="term" value="P:energy derivation by oxidation of organic compounds"/>
    <property type="evidence" value="ECO:0007669"/>
    <property type="project" value="UniProtKB-ARBA"/>
</dbReference>
<dbReference type="AlphaFoldDB" id="A0A0D0E533"/>
<evidence type="ECO:0000313" key="23">
    <source>
        <dbReference type="EMBL" id="KIK92500.1"/>
    </source>
</evidence>
<dbReference type="OrthoDB" id="432169at2759"/>
<dbReference type="PANTHER" id="PTHR43809:SF1">
    <property type="entry name" value="NITRITE REDUCTASE (NADH) LARGE SUBUNIT"/>
    <property type="match status" value="1"/>
</dbReference>
<evidence type="ECO:0000256" key="3">
    <source>
        <dbReference type="ARBA" id="ARBA00001974"/>
    </source>
</evidence>
<feature type="region of interest" description="Disordered" evidence="21">
    <location>
        <begin position="1145"/>
        <end position="1174"/>
    </location>
</feature>
<dbReference type="Gene3D" id="3.30.413.10">
    <property type="entry name" value="Sulfite Reductase Hemoprotein, domain 1"/>
    <property type="match status" value="1"/>
</dbReference>
<dbReference type="PROSITE" id="PS51296">
    <property type="entry name" value="RIESKE"/>
    <property type="match status" value="1"/>
</dbReference>
<dbReference type="InterPro" id="IPR017941">
    <property type="entry name" value="Rieske_2Fe-2S"/>
</dbReference>
<evidence type="ECO:0000256" key="17">
    <source>
        <dbReference type="ARBA" id="ARBA00050114"/>
    </source>
</evidence>
<keyword evidence="24" id="KW-1185">Reference proteome</keyword>
<dbReference type="Pfam" id="PF13806">
    <property type="entry name" value="Rieske_2"/>
    <property type="match status" value="1"/>
</dbReference>
<gene>
    <name evidence="23" type="ORF">PAXRUDRAFT_829899</name>
</gene>
<dbReference type="Gene3D" id="2.102.10.10">
    <property type="entry name" value="Rieske [2Fe-2S] iron-sulphur domain"/>
    <property type="match status" value="1"/>
</dbReference>
<dbReference type="SUPFAM" id="SSF51905">
    <property type="entry name" value="FAD/NAD(P)-binding domain"/>
    <property type="match status" value="1"/>
</dbReference>
<keyword evidence="13" id="KW-0408">Iron</keyword>
<dbReference type="GO" id="GO:0008942">
    <property type="term" value="F:nitrite reductase [NAD(P)H] activity"/>
    <property type="evidence" value="ECO:0007669"/>
    <property type="project" value="UniProtKB-EC"/>
</dbReference>
<dbReference type="InterPro" id="IPR052034">
    <property type="entry name" value="NasD-like"/>
</dbReference>
<dbReference type="CDD" id="cd03529">
    <property type="entry name" value="Rieske_NirD"/>
    <property type="match status" value="1"/>
</dbReference>
<evidence type="ECO:0000256" key="2">
    <source>
        <dbReference type="ARBA" id="ARBA00001966"/>
    </source>
</evidence>
<comment type="catalytic activity">
    <reaction evidence="18">
        <text>NH4(+) + 3 NADP(+) + 2 H2O = nitrite + 3 NADPH + 5 H(+)</text>
        <dbReference type="Rhea" id="RHEA:24632"/>
        <dbReference type="ChEBI" id="CHEBI:15377"/>
        <dbReference type="ChEBI" id="CHEBI:15378"/>
        <dbReference type="ChEBI" id="CHEBI:16301"/>
        <dbReference type="ChEBI" id="CHEBI:28938"/>
        <dbReference type="ChEBI" id="CHEBI:57783"/>
        <dbReference type="ChEBI" id="CHEBI:58349"/>
        <dbReference type="EC" id="1.7.1.4"/>
    </reaction>
</comment>
<dbReference type="EC" id="1.7.1.4" evidence="19"/>
<evidence type="ECO:0000256" key="15">
    <source>
        <dbReference type="ARBA" id="ARBA00023063"/>
    </source>
</evidence>
<keyword evidence="14" id="KW-0411">Iron-sulfur</keyword>
<keyword evidence="9" id="KW-0001">2Fe-2S</keyword>
<reference evidence="23 24" key="1">
    <citation type="submission" date="2014-04" db="EMBL/GenBank/DDBJ databases">
        <authorList>
            <consortium name="DOE Joint Genome Institute"/>
            <person name="Kuo A."/>
            <person name="Kohler A."/>
            <person name="Jargeat P."/>
            <person name="Nagy L.G."/>
            <person name="Floudas D."/>
            <person name="Copeland A."/>
            <person name="Barry K.W."/>
            <person name="Cichocki N."/>
            <person name="Veneault-Fourrey C."/>
            <person name="LaButti K."/>
            <person name="Lindquist E.A."/>
            <person name="Lipzen A."/>
            <person name="Lundell T."/>
            <person name="Morin E."/>
            <person name="Murat C."/>
            <person name="Sun H."/>
            <person name="Tunlid A."/>
            <person name="Henrissat B."/>
            <person name="Grigoriev I.V."/>
            <person name="Hibbett D.S."/>
            <person name="Martin F."/>
            <person name="Nordberg H.P."/>
            <person name="Cantor M.N."/>
            <person name="Hua S.X."/>
        </authorList>
    </citation>
    <scope>NUCLEOTIDE SEQUENCE [LARGE SCALE GENOMIC DNA]</scope>
    <source>
        <strain evidence="23 24">Ve08.2h10</strain>
    </source>
</reference>
<dbReference type="InterPro" id="IPR006066">
    <property type="entry name" value="NO2/SO3_Rdtase_FeS/sirohaem_BS"/>
</dbReference>
<dbReference type="InterPro" id="IPR005117">
    <property type="entry name" value="NiRdtase/SiRdtase_haem-b_fer"/>
</dbReference>
<dbReference type="CDD" id="cd19944">
    <property type="entry name" value="NirB_Fer2_BFD-like_2"/>
    <property type="match status" value="1"/>
</dbReference>
<keyword evidence="8" id="KW-0285">Flavoprotein</keyword>
<dbReference type="GO" id="GO:0051537">
    <property type="term" value="F:2 iron, 2 sulfur cluster binding"/>
    <property type="evidence" value="ECO:0007669"/>
    <property type="project" value="UniProtKB-KW"/>
</dbReference>
<dbReference type="Pfam" id="PF01077">
    <property type="entry name" value="NIR_SIR"/>
    <property type="match status" value="1"/>
</dbReference>
<dbReference type="EMBL" id="KN825273">
    <property type="protein sequence ID" value="KIK92500.1"/>
    <property type="molecule type" value="Genomic_DNA"/>
</dbReference>
<evidence type="ECO:0000256" key="12">
    <source>
        <dbReference type="ARBA" id="ARBA00023002"/>
    </source>
</evidence>
<dbReference type="STRING" id="930991.A0A0D0E533"/>
<evidence type="ECO:0000256" key="16">
    <source>
        <dbReference type="ARBA" id="ARBA00034078"/>
    </source>
</evidence>
<dbReference type="InterPro" id="IPR045854">
    <property type="entry name" value="NO2/SO3_Rdtase_4Fe4S_sf"/>
</dbReference>
<dbReference type="PANTHER" id="PTHR43809">
    <property type="entry name" value="NITRITE REDUCTASE (NADH) LARGE SUBUNIT"/>
    <property type="match status" value="1"/>
</dbReference>
<feature type="region of interest" description="Disordered" evidence="21">
    <location>
        <begin position="1"/>
        <end position="30"/>
    </location>
</feature>
<evidence type="ECO:0000256" key="13">
    <source>
        <dbReference type="ARBA" id="ARBA00023004"/>
    </source>
</evidence>
<dbReference type="GO" id="GO:0046872">
    <property type="term" value="F:metal ion binding"/>
    <property type="evidence" value="ECO:0007669"/>
    <property type="project" value="UniProtKB-KW"/>
</dbReference>
<dbReference type="InterPro" id="IPR012748">
    <property type="entry name" value="Rieske-like_NirD"/>
</dbReference>
<dbReference type="Pfam" id="PF03460">
    <property type="entry name" value="NIR_SIR_ferr"/>
    <property type="match status" value="1"/>
</dbReference>
<comment type="cofactor">
    <cofactor evidence="16">
        <name>[2Fe-2S] cluster</name>
        <dbReference type="ChEBI" id="CHEBI:190135"/>
    </cofactor>
</comment>
<evidence type="ECO:0000259" key="22">
    <source>
        <dbReference type="PROSITE" id="PS51296"/>
    </source>
</evidence>
<evidence type="ECO:0000256" key="6">
    <source>
        <dbReference type="ARBA" id="ARBA00022485"/>
    </source>
</evidence>
<dbReference type="InterPro" id="IPR007419">
    <property type="entry name" value="BFD-like_2Fe2S-bd_dom"/>
</dbReference>
<dbReference type="Pfam" id="PF07992">
    <property type="entry name" value="Pyr_redox_2"/>
    <property type="match status" value="1"/>
</dbReference>
<dbReference type="InterPro" id="IPR023753">
    <property type="entry name" value="FAD/NAD-binding_dom"/>
</dbReference>
<dbReference type="GO" id="GO:0042128">
    <property type="term" value="P:nitrate assimilation"/>
    <property type="evidence" value="ECO:0007669"/>
    <property type="project" value="UniProtKB-UniPathway"/>
</dbReference>
<reference evidence="24" key="2">
    <citation type="submission" date="2015-01" db="EMBL/GenBank/DDBJ databases">
        <title>Evolutionary Origins and Diversification of the Mycorrhizal Mutualists.</title>
        <authorList>
            <consortium name="DOE Joint Genome Institute"/>
            <consortium name="Mycorrhizal Genomics Consortium"/>
            <person name="Kohler A."/>
            <person name="Kuo A."/>
            <person name="Nagy L.G."/>
            <person name="Floudas D."/>
            <person name="Copeland A."/>
            <person name="Barry K.W."/>
            <person name="Cichocki N."/>
            <person name="Veneault-Fourrey C."/>
            <person name="LaButti K."/>
            <person name="Lindquist E.A."/>
            <person name="Lipzen A."/>
            <person name="Lundell T."/>
            <person name="Morin E."/>
            <person name="Murat C."/>
            <person name="Riley R."/>
            <person name="Ohm R."/>
            <person name="Sun H."/>
            <person name="Tunlid A."/>
            <person name="Henrissat B."/>
            <person name="Grigoriev I.V."/>
            <person name="Hibbett D.S."/>
            <person name="Martin F."/>
        </authorList>
    </citation>
    <scope>NUCLEOTIDE SEQUENCE [LARGE SCALE GENOMIC DNA]</scope>
    <source>
        <strain evidence="24">Ve08.2h10</strain>
    </source>
</reference>
<evidence type="ECO:0000256" key="21">
    <source>
        <dbReference type="SAM" id="MobiDB-lite"/>
    </source>
</evidence>
<evidence type="ECO:0000256" key="8">
    <source>
        <dbReference type="ARBA" id="ARBA00022630"/>
    </source>
</evidence>
<keyword evidence="7" id="KW-0349">Heme</keyword>
<dbReference type="SUPFAM" id="SSF55124">
    <property type="entry name" value="Nitrite/Sulfite reductase N-terminal domain-like"/>
    <property type="match status" value="1"/>
</dbReference>
<feature type="compositionally biased region" description="Low complexity" evidence="21">
    <location>
        <begin position="450"/>
        <end position="459"/>
    </location>
</feature>
<keyword evidence="12" id="KW-0560">Oxidoreductase</keyword>
<feature type="compositionally biased region" description="Basic residues" evidence="21">
    <location>
        <begin position="466"/>
        <end position="479"/>
    </location>
</feature>
<dbReference type="Pfam" id="PF04324">
    <property type="entry name" value="Fer2_BFD"/>
    <property type="match status" value="1"/>
</dbReference>
<comment type="cofactor">
    <cofactor evidence="2">
        <name>[4Fe-4S] cluster</name>
        <dbReference type="ChEBI" id="CHEBI:49883"/>
    </cofactor>
</comment>
<dbReference type="InterPro" id="IPR041854">
    <property type="entry name" value="BFD-like_2Fe2S-bd_dom_sf"/>
</dbReference>
<dbReference type="GO" id="GO:0051539">
    <property type="term" value="F:4 iron, 4 sulfur cluster binding"/>
    <property type="evidence" value="ECO:0007669"/>
    <property type="project" value="UniProtKB-KW"/>
</dbReference>
<dbReference type="InterPro" id="IPR006067">
    <property type="entry name" value="NO2/SO3_Rdtase_4Fe4S_dom"/>
</dbReference>
<evidence type="ECO:0000313" key="24">
    <source>
        <dbReference type="Proteomes" id="UP000054538"/>
    </source>
</evidence>
<dbReference type="FunFam" id="3.30.413.10:FF:000007">
    <property type="entry name" value="Nitrite reductase [NAD(P)H] large subunit"/>
    <property type="match status" value="1"/>
</dbReference>
<dbReference type="PRINTS" id="PR00368">
    <property type="entry name" value="FADPNR"/>
</dbReference>
<evidence type="ECO:0000256" key="19">
    <source>
        <dbReference type="ARBA" id="ARBA00066907"/>
    </source>
</evidence>
<evidence type="ECO:0000256" key="10">
    <source>
        <dbReference type="ARBA" id="ARBA00022723"/>
    </source>
</evidence>
<dbReference type="PRINTS" id="PR00397">
    <property type="entry name" value="SIROHAEM"/>
</dbReference>
<dbReference type="GO" id="GO:0020037">
    <property type="term" value="F:heme binding"/>
    <property type="evidence" value="ECO:0007669"/>
    <property type="project" value="InterPro"/>
</dbReference>
<comment type="similarity">
    <text evidence="5">Belongs to the nitrite and sulfite reductase 4Fe-4S domain family.</text>
</comment>
<dbReference type="InterPro" id="IPR036922">
    <property type="entry name" value="Rieske_2Fe-2S_sf"/>
</dbReference>
<feature type="region of interest" description="Disordered" evidence="21">
    <location>
        <begin position="402"/>
        <end position="482"/>
    </location>
</feature>
<evidence type="ECO:0000256" key="14">
    <source>
        <dbReference type="ARBA" id="ARBA00023014"/>
    </source>
</evidence>
<feature type="domain" description="Rieske" evidence="22">
    <location>
        <begin position="1001"/>
        <end position="1105"/>
    </location>
</feature>
<evidence type="ECO:0000256" key="1">
    <source>
        <dbReference type="ARBA" id="ARBA00001929"/>
    </source>
</evidence>
<evidence type="ECO:0000256" key="20">
    <source>
        <dbReference type="ARBA" id="ARBA00070300"/>
    </source>
</evidence>
<dbReference type="HOGENOM" id="CLU_003291_0_0_1"/>
<dbReference type="PROSITE" id="PS00365">
    <property type="entry name" value="NIR_SIR"/>
    <property type="match status" value="1"/>
</dbReference>
<keyword evidence="6" id="KW-0004">4Fe-4S</keyword>
<dbReference type="SUPFAM" id="SSF50022">
    <property type="entry name" value="ISP domain"/>
    <property type="match status" value="1"/>
</dbReference>
<comment type="catalytic activity">
    <reaction evidence="17">
        <text>NH4(+) + 3 NAD(+) + 2 H2O = nitrite + 3 NADH + 5 H(+)</text>
        <dbReference type="Rhea" id="RHEA:24628"/>
        <dbReference type="ChEBI" id="CHEBI:15377"/>
        <dbReference type="ChEBI" id="CHEBI:15378"/>
        <dbReference type="ChEBI" id="CHEBI:16301"/>
        <dbReference type="ChEBI" id="CHEBI:28938"/>
        <dbReference type="ChEBI" id="CHEBI:57540"/>
        <dbReference type="ChEBI" id="CHEBI:57945"/>
        <dbReference type="EC" id="1.7.1.4"/>
    </reaction>
</comment>
<sequence>MSPTEFKASPVFGPASDDNLSVAPSPPSTTSQAVKTVFVVGLGMVGIAFIEKLLNLDEARRYRLITCGEEAHLAYNRVALTDYFQHRSVEKLYLNQVDWYAQQDPERFLFHTSEQVTSLDTVARSVTTSVGRVVKYDYCVLATGSESTLPPYIPPERAEKTKGIFVYRNISDLEKILGYSEQDHVKGGRAVVVGGGLLGLEAAKAVYDLETIRKVAIINRQAFPLSRQLDDEGGEIVLHRIEAMGVEVLTKTSVKDILTTEDGILTGLILSNDEHFDAQMVIYAIGITPRDDLARKSGLKCKDKGGIIVDDLLNTSAPDVYAIGECASWRDHTYGLIAPGVEMADILSFNFTQVETGVGRFKLRQMNMPDLSTKLKLMGVEVASFGDYFVDKRVPRGVPRVEKTEVAPAEPFPSSRPAQSNRPNREIKIGESTDGTSGVQVDDGTPATISSSMLIDSSSTNEAPPAKKRSGQSNPKRHAATTDGPVECLTYRDPFAYVYKKYIFTADGKYLLGGMMVGDTSDYVKLVSLVKKKKAIEEPPSKFIIGSGGKGEEDGADLDDDTQICSCHNVTKGAISDAIKAGIDKLEDLKAKTKIGTGCGGCMPLATNIFKAEMKKAGHTMSNNLCVHFPMSRQELFTVVTVRKLKTFPEVMQSAGVNPNSVGCELCKPAVGSILSSVYNELVVSPVHHANQDTNDKYLANIQRNGTFSVVPRIAGGEITPDKLIVLGQVAKKYNLYTKITGGQRIDLFGAQKQDLPDIWGELNNAGFESGHAYGKALRTVKSCVGTSWCRYGIGDSVGMAIYLEERYKGIRSPHKLKGGVSGCVRECAEAQSKDFGLIATDKGWNIFLAGNGGSNPRHATLFATDVPPSRVISILDRFLMYYIRTADKLMRTARWVEQFEGGIERLKMILLDDKLGICGELEKQMEELVGTYSDEWSAVVKDPERKKQFRQFANTEERLSPMEIIHERGQQRPADWPKQFPPSKLRASQIATPKSEWQWRKLAAVQDLTPSNVTTSAAVKYGDSQLAVFHVPNKGFFATQQMCPHKRAFVLDHGIVGDNASGDVYVSCPLHKRNFRLTDGECLNDTEYSIISFDVKQEGEDLLVLLPESEQLDAVIGTSKWMVKQATAEAVSRGGGQGIEIAPLEDSPMQNNGSPACSGSGVSCGGGNPSLEW</sequence>
<dbReference type="Gene3D" id="3.50.50.60">
    <property type="entry name" value="FAD/NAD(P)-binding domain"/>
    <property type="match status" value="2"/>
</dbReference>
<dbReference type="UniPathway" id="UPA00653"/>
<comment type="cofactor">
    <cofactor evidence="3">
        <name>FAD</name>
        <dbReference type="ChEBI" id="CHEBI:57692"/>
    </cofactor>
</comment>
<comment type="cofactor">
    <cofactor evidence="1">
        <name>siroheme</name>
        <dbReference type="ChEBI" id="CHEBI:60052"/>
    </cofactor>
</comment>
<protein>
    <recommendedName>
        <fullName evidence="20">Nitrite reductase [NAD(P)H]</fullName>
        <ecNumber evidence="19">1.7.1.4</ecNumber>
    </recommendedName>
</protein>
<keyword evidence="10" id="KW-0479">Metal-binding</keyword>
<evidence type="ECO:0000256" key="18">
    <source>
        <dbReference type="ARBA" id="ARBA00051413"/>
    </source>
</evidence>
<evidence type="ECO:0000256" key="11">
    <source>
        <dbReference type="ARBA" id="ARBA00022827"/>
    </source>
</evidence>
<evidence type="ECO:0000256" key="4">
    <source>
        <dbReference type="ARBA" id="ARBA00005096"/>
    </source>
</evidence>
<organism evidence="23 24">
    <name type="scientific">Paxillus rubicundulus Ve08.2h10</name>
    <dbReference type="NCBI Taxonomy" id="930991"/>
    <lineage>
        <taxon>Eukaryota</taxon>
        <taxon>Fungi</taxon>
        <taxon>Dikarya</taxon>
        <taxon>Basidiomycota</taxon>
        <taxon>Agaricomycotina</taxon>
        <taxon>Agaricomycetes</taxon>
        <taxon>Agaricomycetidae</taxon>
        <taxon>Boletales</taxon>
        <taxon>Paxilineae</taxon>
        <taxon>Paxillaceae</taxon>
        <taxon>Paxillus</taxon>
    </lineage>
</organism>
<name>A0A0D0E533_9AGAM</name>
<comment type="pathway">
    <text evidence="4">Nitrogen metabolism; nitrate reduction (assimilation).</text>
</comment>
<dbReference type="SUPFAM" id="SSF56014">
    <property type="entry name" value="Nitrite and sulphite reductase 4Fe-4S domain-like"/>
    <property type="match status" value="1"/>
</dbReference>
<dbReference type="Gene3D" id="1.10.10.1100">
    <property type="entry name" value="BFD-like [2Fe-2S]-binding domain"/>
    <property type="match status" value="1"/>
</dbReference>
<accession>A0A0D0E533</accession>
<evidence type="ECO:0000256" key="9">
    <source>
        <dbReference type="ARBA" id="ARBA00022714"/>
    </source>
</evidence>
<dbReference type="Proteomes" id="UP000054538">
    <property type="component" value="Unassembled WGS sequence"/>
</dbReference>
<dbReference type="NCBIfam" id="TIGR02378">
    <property type="entry name" value="nirD_assim_sml"/>
    <property type="match status" value="1"/>
</dbReference>